<sequence>MIDLKNCIKVLTLAILLTNANFAFAQKKKKDKKETTIKETIRVDDDEVYEVMEVQEVVNVSDSYNRLSSDKINEDTKWVYSKYRSSDRKYGISKRGKMILPMLFSRQIYNKVSGDNAFCMGIGANYGLYNIDKEIWEIPMMYATLKHLGNDIFLARAKSGYYGLINRSNEVLIPFEWGEISRFEGIDNYYLIHDKKNSLRGVYSLLRDQFVISCEYKSFSKIRNDNLYKVNNNKGYNLITIDNKAGLKNWYQELHTIRDSKNFIVKLNDKMGIIDENENIIVPIEYQNIRVSRYNDGSYLAINKDGKYGCITANGEISLPFEYDFLNTSYSNSLTTRKGDKCGMIQVNNGSPHEIVTCEYDAIIVDKESLIVKKKDKFGILDSYGKLIAPCEYESIEKVLFKNYSSNYIYLAKKDNKYTILDKGSREITAKGYDLITPIVSLDIRNSYYNTVRKCNFLLFKDKAKLGVLDMLGKEVLETKYDDITGEFNNMIIVKNKNKVGIYNLLTKRETTACIYDQIIIDKTGNYGTIGTAIYKLNLADNTKSIKM</sequence>
<keyword evidence="3" id="KW-1185">Reference proteome</keyword>
<gene>
    <name evidence="2" type="ORF">QO192_05625</name>
</gene>
<dbReference type="InterPro" id="IPR032774">
    <property type="entry name" value="WG_beta_rep"/>
</dbReference>
<dbReference type="Proteomes" id="UP001568894">
    <property type="component" value="Unassembled WGS sequence"/>
</dbReference>
<evidence type="ECO:0000256" key="1">
    <source>
        <dbReference type="SAM" id="SignalP"/>
    </source>
</evidence>
<organism evidence="2 3">
    <name type="scientific">Flavobacterium frigidarium</name>
    <dbReference type="NCBI Taxonomy" id="99286"/>
    <lineage>
        <taxon>Bacteria</taxon>
        <taxon>Pseudomonadati</taxon>
        <taxon>Bacteroidota</taxon>
        <taxon>Flavobacteriia</taxon>
        <taxon>Flavobacteriales</taxon>
        <taxon>Flavobacteriaceae</taxon>
        <taxon>Flavobacterium</taxon>
    </lineage>
</organism>
<reference evidence="2 3" key="1">
    <citation type="submission" date="2023-05" db="EMBL/GenBank/DDBJ databases">
        <title>Adaptations of aquatic viruses from atmosphere-close ecosystems of the Central Arctic Ocean.</title>
        <authorList>
            <person name="Rahlff J."/>
            <person name="Holmfeldt K."/>
        </authorList>
    </citation>
    <scope>NUCLEOTIDE SEQUENCE [LARGE SCALE GENOMIC DNA]</scope>
    <source>
        <strain evidence="2 3">Arc14</strain>
    </source>
</reference>
<accession>A0ABV4KBU3</accession>
<protein>
    <submittedName>
        <fullName evidence="2">WG repeat-containing protein</fullName>
    </submittedName>
</protein>
<dbReference type="PANTHER" id="PTHR37841">
    <property type="entry name" value="GLR2918 PROTEIN"/>
    <property type="match status" value="1"/>
</dbReference>
<evidence type="ECO:0000313" key="2">
    <source>
        <dbReference type="EMBL" id="MEZ7514761.1"/>
    </source>
</evidence>
<comment type="caution">
    <text evidence="2">The sequence shown here is derived from an EMBL/GenBank/DDBJ whole genome shotgun (WGS) entry which is preliminary data.</text>
</comment>
<keyword evidence="1" id="KW-0732">Signal</keyword>
<evidence type="ECO:0000313" key="3">
    <source>
        <dbReference type="Proteomes" id="UP001568894"/>
    </source>
</evidence>
<feature type="chain" id="PRO_5045690139" evidence="1">
    <location>
        <begin position="26"/>
        <end position="548"/>
    </location>
</feature>
<dbReference type="PANTHER" id="PTHR37841:SF1">
    <property type="entry name" value="DUF3298 DOMAIN-CONTAINING PROTEIN"/>
    <property type="match status" value="1"/>
</dbReference>
<feature type="signal peptide" evidence="1">
    <location>
        <begin position="1"/>
        <end position="25"/>
    </location>
</feature>
<dbReference type="EMBL" id="JASMRN010000004">
    <property type="protein sequence ID" value="MEZ7514761.1"/>
    <property type="molecule type" value="Genomic_DNA"/>
</dbReference>
<name>A0ABV4KBU3_9FLAO</name>
<dbReference type="Pfam" id="PF14903">
    <property type="entry name" value="WG_beta_rep"/>
    <property type="match status" value="4"/>
</dbReference>
<proteinExistence type="predicted"/>
<dbReference type="RefSeq" id="WP_371568841.1">
    <property type="nucleotide sequence ID" value="NZ_JASMRN010000004.1"/>
</dbReference>